<reference evidence="1" key="1">
    <citation type="thesis" date="2020" institute="ProQuest LLC" country="789 East Eisenhower Parkway, Ann Arbor, MI, USA">
        <title>Comparative Genomics and Chromosome Evolution.</title>
        <authorList>
            <person name="Mudd A.B."/>
        </authorList>
    </citation>
    <scope>NUCLEOTIDE SEQUENCE</scope>
    <source>
        <strain evidence="1">HN-11 Male</strain>
        <tissue evidence="1">Kidney and liver</tissue>
    </source>
</reference>
<accession>A0A8J6B4T6</accession>
<keyword evidence="2" id="KW-1185">Reference proteome</keyword>
<comment type="caution">
    <text evidence="1">The sequence shown here is derived from an EMBL/GenBank/DDBJ whole genome shotgun (WGS) entry which is preliminary data.</text>
</comment>
<name>A0A8J6B4T6_ELECQ</name>
<evidence type="ECO:0000313" key="1">
    <source>
        <dbReference type="EMBL" id="KAG9463169.1"/>
    </source>
</evidence>
<gene>
    <name evidence="1" type="ORF">GDO78_022262</name>
</gene>
<organism evidence="1 2">
    <name type="scientific">Eleutherodactylus coqui</name>
    <name type="common">Puerto Rican coqui</name>
    <dbReference type="NCBI Taxonomy" id="57060"/>
    <lineage>
        <taxon>Eukaryota</taxon>
        <taxon>Metazoa</taxon>
        <taxon>Chordata</taxon>
        <taxon>Craniata</taxon>
        <taxon>Vertebrata</taxon>
        <taxon>Euteleostomi</taxon>
        <taxon>Amphibia</taxon>
        <taxon>Batrachia</taxon>
        <taxon>Anura</taxon>
        <taxon>Neobatrachia</taxon>
        <taxon>Hyloidea</taxon>
        <taxon>Eleutherodactylidae</taxon>
        <taxon>Eleutherodactylinae</taxon>
        <taxon>Eleutherodactylus</taxon>
        <taxon>Eleutherodactylus</taxon>
    </lineage>
</organism>
<sequence>MRTTNEGTKMIKILVHRLTHHITALSQGEIPTFISICNTMYKDKKNKNGISWNSRRILPQPWRTAIMLADRGYVVNKAPRGHNSFPFSFIKNKPTVNQPKLWNGRKGMCSIFACSSRAGSTG</sequence>
<dbReference type="EMBL" id="WNTK01007787">
    <property type="protein sequence ID" value="KAG9463169.1"/>
    <property type="molecule type" value="Genomic_DNA"/>
</dbReference>
<dbReference type="Proteomes" id="UP000770717">
    <property type="component" value="Unassembled WGS sequence"/>
</dbReference>
<evidence type="ECO:0000313" key="2">
    <source>
        <dbReference type="Proteomes" id="UP000770717"/>
    </source>
</evidence>
<dbReference type="AlphaFoldDB" id="A0A8J6B4T6"/>
<proteinExistence type="predicted"/>
<protein>
    <submittedName>
        <fullName evidence="1">Uncharacterized protein</fullName>
    </submittedName>
</protein>